<proteinExistence type="predicted"/>
<dbReference type="Gene3D" id="3.40.50.2000">
    <property type="entry name" value="Glycogen Phosphorylase B"/>
    <property type="match status" value="2"/>
</dbReference>
<dbReference type="PANTHER" id="PTHR46401">
    <property type="entry name" value="GLYCOSYLTRANSFERASE WBBK-RELATED"/>
    <property type="match status" value="1"/>
</dbReference>
<dbReference type="AlphaFoldDB" id="A0A1G1ZJK9"/>
<evidence type="ECO:0000259" key="2">
    <source>
        <dbReference type="Pfam" id="PF00534"/>
    </source>
</evidence>
<dbReference type="STRING" id="1798404.A3B92_00725"/>
<dbReference type="SUPFAM" id="SSF53756">
    <property type="entry name" value="UDP-Glycosyltransferase/glycogen phosphorylase"/>
    <property type="match status" value="1"/>
</dbReference>
<accession>A0A1G1ZJK9</accession>
<feature type="domain" description="Glycosyl transferase family 1" evidence="2">
    <location>
        <begin position="209"/>
        <end position="363"/>
    </location>
</feature>
<evidence type="ECO:0000313" key="3">
    <source>
        <dbReference type="EMBL" id="OGY64296.1"/>
    </source>
</evidence>
<dbReference type="GO" id="GO:0016757">
    <property type="term" value="F:glycosyltransferase activity"/>
    <property type="evidence" value="ECO:0007669"/>
    <property type="project" value="InterPro"/>
</dbReference>
<dbReference type="InterPro" id="IPR001296">
    <property type="entry name" value="Glyco_trans_1"/>
</dbReference>
<dbReference type="Proteomes" id="UP000177960">
    <property type="component" value="Unassembled WGS sequence"/>
</dbReference>
<keyword evidence="1" id="KW-0808">Transferase</keyword>
<evidence type="ECO:0000313" key="4">
    <source>
        <dbReference type="Proteomes" id="UP000177960"/>
    </source>
</evidence>
<gene>
    <name evidence="3" type="ORF">A3B92_00725</name>
</gene>
<dbReference type="CDD" id="cd03809">
    <property type="entry name" value="GT4_MtfB-like"/>
    <property type="match status" value="1"/>
</dbReference>
<comment type="caution">
    <text evidence="3">The sequence shown here is derived from an EMBL/GenBank/DDBJ whole genome shotgun (WGS) entry which is preliminary data.</text>
</comment>
<sequence>MSSKKLKIAFFSEDFSRKGKGTALVVQKLVEQFISNFSDKVELTIIRKAGFCDHPIAKKIRNIEIKVYRLPFFSTLISYLIFFVSNKNKEEFDAVIFNRNVYPGFWFLNAKKFVLLQYDAPVNSFYKIKMSLDIKLIDLFLKYFGKYFLKAVIAFSKSAREEIIHYYRMSPDTVFSIYGGAAENFRQFSLSEKLENRDYFQQKYGIIAPYILVVSRLDPQKNIHTLIDALLILKNRYGISHKLIIVGGRHLPEYTKMIDDKIVKNGLNKEVVIAPYIEDADMPAVYNLADLLVFPSLLEGFGLPMIEAMKCGIPVVASDIPVLSEVVSGAAALMDSQDPKQLADKIFEVLNDKNLRDDLIRRGLERSKLFSWERTADDLFKIIRNLE</sequence>
<organism evidence="3 4">
    <name type="scientific">Candidatus Harrisonbacteria bacterium RIFCSPHIGHO2_02_FULL_42_16</name>
    <dbReference type="NCBI Taxonomy" id="1798404"/>
    <lineage>
        <taxon>Bacteria</taxon>
        <taxon>Candidatus Harrisoniibacteriota</taxon>
    </lineage>
</organism>
<evidence type="ECO:0000256" key="1">
    <source>
        <dbReference type="ARBA" id="ARBA00022679"/>
    </source>
</evidence>
<name>A0A1G1ZJK9_9BACT</name>
<dbReference type="Pfam" id="PF00534">
    <property type="entry name" value="Glycos_transf_1"/>
    <property type="match status" value="1"/>
</dbReference>
<dbReference type="PANTHER" id="PTHR46401:SF2">
    <property type="entry name" value="GLYCOSYLTRANSFERASE WBBK-RELATED"/>
    <property type="match status" value="1"/>
</dbReference>
<dbReference type="EMBL" id="MHJG01000005">
    <property type="protein sequence ID" value="OGY64296.1"/>
    <property type="molecule type" value="Genomic_DNA"/>
</dbReference>
<reference evidence="3 4" key="1">
    <citation type="journal article" date="2016" name="Nat. Commun.">
        <title>Thousands of microbial genomes shed light on interconnected biogeochemical processes in an aquifer system.</title>
        <authorList>
            <person name="Anantharaman K."/>
            <person name="Brown C.T."/>
            <person name="Hug L.A."/>
            <person name="Sharon I."/>
            <person name="Castelle C.J."/>
            <person name="Probst A.J."/>
            <person name="Thomas B.C."/>
            <person name="Singh A."/>
            <person name="Wilkins M.J."/>
            <person name="Karaoz U."/>
            <person name="Brodie E.L."/>
            <person name="Williams K.H."/>
            <person name="Hubbard S.S."/>
            <person name="Banfield J.F."/>
        </authorList>
    </citation>
    <scope>NUCLEOTIDE SEQUENCE [LARGE SCALE GENOMIC DNA]</scope>
</reference>
<protein>
    <recommendedName>
        <fullName evidence="2">Glycosyl transferase family 1 domain-containing protein</fullName>
    </recommendedName>
</protein>